<sequence length="193" mass="20302">MRLLNFEQDILIALGSNLPGPHETSAEALRAALVALCGEGLALRRLSRFYANPAIPKGSGPDFVNAVAALAAPGKGSPGDVLAALHSVEARLGRTRSTRWAARVIDLDLIAVGETLLPDAAVQADWRALSADAQRAATPAELILPHPRMQDRAFVLGPLAEIAPGWRHPGTGARVEDMLAALPPEALRDVAPI</sequence>
<dbReference type="NCBIfam" id="TIGR01498">
    <property type="entry name" value="folK"/>
    <property type="match status" value="1"/>
</dbReference>
<evidence type="ECO:0000256" key="12">
    <source>
        <dbReference type="ARBA" id="ARBA00033413"/>
    </source>
</evidence>
<dbReference type="Pfam" id="PF01288">
    <property type="entry name" value="HPPK"/>
    <property type="match status" value="1"/>
</dbReference>
<keyword evidence="8" id="KW-0067">ATP-binding</keyword>
<dbReference type="GO" id="GO:0003848">
    <property type="term" value="F:2-amino-4-hydroxy-6-hydroxymethyldihydropteridine diphosphokinase activity"/>
    <property type="evidence" value="ECO:0007669"/>
    <property type="project" value="UniProtKB-EC"/>
</dbReference>
<dbReference type="PROSITE" id="PS00794">
    <property type="entry name" value="HPPK"/>
    <property type="match status" value="1"/>
</dbReference>
<evidence type="ECO:0000256" key="4">
    <source>
        <dbReference type="ARBA" id="ARBA00016218"/>
    </source>
</evidence>
<evidence type="ECO:0000256" key="11">
    <source>
        <dbReference type="ARBA" id="ARBA00029766"/>
    </source>
</evidence>
<evidence type="ECO:0000256" key="7">
    <source>
        <dbReference type="ARBA" id="ARBA00022777"/>
    </source>
</evidence>
<dbReference type="UniPathway" id="UPA00077">
    <property type="reaction ID" value="UER00155"/>
</dbReference>
<keyword evidence="15" id="KW-1185">Reference proteome</keyword>
<keyword evidence="7 14" id="KW-0418">Kinase</keyword>
<evidence type="ECO:0000256" key="3">
    <source>
        <dbReference type="ARBA" id="ARBA00013253"/>
    </source>
</evidence>
<dbReference type="GO" id="GO:0046654">
    <property type="term" value="P:tetrahydrofolate biosynthetic process"/>
    <property type="evidence" value="ECO:0007669"/>
    <property type="project" value="UniProtKB-UniPathway"/>
</dbReference>
<dbReference type="EC" id="2.7.6.3" evidence="3"/>
<evidence type="ECO:0000256" key="6">
    <source>
        <dbReference type="ARBA" id="ARBA00022741"/>
    </source>
</evidence>
<feature type="domain" description="7,8-dihydro-6-hydroxymethylpterin-pyrophosphokinase" evidence="13">
    <location>
        <begin position="99"/>
        <end position="110"/>
    </location>
</feature>
<dbReference type="CDD" id="cd00483">
    <property type="entry name" value="HPPK"/>
    <property type="match status" value="1"/>
</dbReference>
<evidence type="ECO:0000256" key="2">
    <source>
        <dbReference type="ARBA" id="ARBA00005810"/>
    </source>
</evidence>
<keyword evidence="9" id="KW-0289">Folate biosynthesis</keyword>
<dbReference type="GO" id="GO:0005524">
    <property type="term" value="F:ATP binding"/>
    <property type="evidence" value="ECO:0007669"/>
    <property type="project" value="UniProtKB-KW"/>
</dbReference>
<dbReference type="OrthoDB" id="9808041at2"/>
<protein>
    <recommendedName>
        <fullName evidence="4">2-amino-4-hydroxy-6-hydroxymethyldihydropteridine pyrophosphokinase</fullName>
        <ecNumber evidence="3">2.7.6.3</ecNumber>
    </recommendedName>
    <alternativeName>
        <fullName evidence="11">6-hydroxymethyl-7,8-dihydropterin pyrophosphokinase</fullName>
    </alternativeName>
    <alternativeName>
        <fullName evidence="12">7,8-dihydro-6-hydroxymethylpterin-pyrophosphokinase</fullName>
    </alternativeName>
</protein>
<dbReference type="SUPFAM" id="SSF55083">
    <property type="entry name" value="6-hydroxymethyl-7,8-dihydropterin pyrophosphokinase, HPPK"/>
    <property type="match status" value="1"/>
</dbReference>
<evidence type="ECO:0000259" key="13">
    <source>
        <dbReference type="PROSITE" id="PS00794"/>
    </source>
</evidence>
<evidence type="ECO:0000256" key="8">
    <source>
        <dbReference type="ARBA" id="ARBA00022840"/>
    </source>
</evidence>
<dbReference type="PANTHER" id="PTHR43071:SF1">
    <property type="entry name" value="2-AMINO-4-HYDROXY-6-HYDROXYMETHYLDIHYDROPTERIDINE PYROPHOSPHOKINASE"/>
    <property type="match status" value="1"/>
</dbReference>
<name>A0A1X6YH87_9RHOB</name>
<dbReference type="Proteomes" id="UP000193570">
    <property type="component" value="Unassembled WGS sequence"/>
</dbReference>
<dbReference type="GO" id="GO:0016301">
    <property type="term" value="F:kinase activity"/>
    <property type="evidence" value="ECO:0007669"/>
    <property type="project" value="UniProtKB-KW"/>
</dbReference>
<dbReference type="Gene3D" id="3.30.70.560">
    <property type="entry name" value="7,8-Dihydro-6-hydroxymethylpterin-pyrophosphokinase HPPK"/>
    <property type="match status" value="1"/>
</dbReference>
<evidence type="ECO:0000256" key="5">
    <source>
        <dbReference type="ARBA" id="ARBA00022679"/>
    </source>
</evidence>
<gene>
    <name evidence="14" type="primary">folK</name>
    <name evidence="14" type="ORF">ROJ8625_00825</name>
</gene>
<comment type="similarity">
    <text evidence="2">Belongs to the HPPK family.</text>
</comment>
<evidence type="ECO:0000256" key="1">
    <source>
        <dbReference type="ARBA" id="ARBA00005051"/>
    </source>
</evidence>
<evidence type="ECO:0000313" key="15">
    <source>
        <dbReference type="Proteomes" id="UP000193570"/>
    </source>
</evidence>
<evidence type="ECO:0000313" key="14">
    <source>
        <dbReference type="EMBL" id="SLN21606.1"/>
    </source>
</evidence>
<dbReference type="GO" id="GO:0046656">
    <property type="term" value="P:folic acid biosynthetic process"/>
    <property type="evidence" value="ECO:0007669"/>
    <property type="project" value="UniProtKB-KW"/>
</dbReference>
<evidence type="ECO:0000256" key="9">
    <source>
        <dbReference type="ARBA" id="ARBA00022909"/>
    </source>
</evidence>
<dbReference type="EMBL" id="FWFK01000001">
    <property type="protein sequence ID" value="SLN21606.1"/>
    <property type="molecule type" value="Genomic_DNA"/>
</dbReference>
<evidence type="ECO:0000256" key="10">
    <source>
        <dbReference type="ARBA" id="ARBA00029409"/>
    </source>
</evidence>
<organism evidence="14 15">
    <name type="scientific">Roseivivax jejudonensis</name>
    <dbReference type="NCBI Taxonomy" id="1529041"/>
    <lineage>
        <taxon>Bacteria</taxon>
        <taxon>Pseudomonadati</taxon>
        <taxon>Pseudomonadota</taxon>
        <taxon>Alphaproteobacteria</taxon>
        <taxon>Rhodobacterales</taxon>
        <taxon>Roseobacteraceae</taxon>
        <taxon>Roseivivax</taxon>
    </lineage>
</organism>
<accession>A0A1X6YH87</accession>
<keyword evidence="5 14" id="KW-0808">Transferase</keyword>
<keyword evidence="6" id="KW-0547">Nucleotide-binding</keyword>
<proteinExistence type="inferred from homology"/>
<reference evidence="14 15" key="1">
    <citation type="submission" date="2017-03" db="EMBL/GenBank/DDBJ databases">
        <authorList>
            <person name="Afonso C.L."/>
            <person name="Miller P.J."/>
            <person name="Scott M.A."/>
            <person name="Spackman E."/>
            <person name="Goraichik I."/>
            <person name="Dimitrov K.M."/>
            <person name="Suarez D.L."/>
            <person name="Swayne D.E."/>
        </authorList>
    </citation>
    <scope>NUCLEOTIDE SEQUENCE [LARGE SCALE GENOMIC DNA]</scope>
    <source>
        <strain evidence="14 15">CECT 8625</strain>
    </source>
</reference>
<dbReference type="InterPro" id="IPR000550">
    <property type="entry name" value="Hppk"/>
</dbReference>
<comment type="function">
    <text evidence="10">Catalyzes the transfer of pyrophosphate from adenosine triphosphate (ATP) to 6-hydroxymethyl-7,8-dihydropterin, an enzymatic step in folate biosynthesis pathway.</text>
</comment>
<dbReference type="InterPro" id="IPR035907">
    <property type="entry name" value="Hppk_sf"/>
</dbReference>
<dbReference type="PANTHER" id="PTHR43071">
    <property type="entry name" value="2-AMINO-4-HYDROXY-6-HYDROXYMETHYLDIHYDROPTERIDINE PYROPHOSPHOKINASE"/>
    <property type="match status" value="1"/>
</dbReference>
<comment type="pathway">
    <text evidence="1">Cofactor biosynthesis; tetrahydrofolate biosynthesis; 2-amino-4-hydroxy-6-hydroxymethyl-7,8-dihydropteridine diphosphate from 7,8-dihydroneopterin triphosphate: step 4/4.</text>
</comment>
<dbReference type="AlphaFoldDB" id="A0A1X6YH87"/>